<evidence type="ECO:0000259" key="2">
    <source>
        <dbReference type="Pfam" id="PF12804"/>
    </source>
</evidence>
<dbReference type="Proteomes" id="UP001446205">
    <property type="component" value="Unassembled WGS sequence"/>
</dbReference>
<reference evidence="3 4" key="1">
    <citation type="submission" date="2024-04" db="EMBL/GenBank/DDBJ databases">
        <authorList>
            <person name="Abashina T."/>
            <person name="Shaikin A."/>
        </authorList>
    </citation>
    <scope>NUCLEOTIDE SEQUENCE [LARGE SCALE GENOMIC DNA]</scope>
    <source>
        <strain evidence="3 4">AAFK</strain>
    </source>
</reference>
<dbReference type="RefSeq" id="WP_341370613.1">
    <property type="nucleotide sequence ID" value="NZ_JBBPCO010000006.1"/>
</dbReference>
<dbReference type="CDD" id="cd04182">
    <property type="entry name" value="GT_2_like_f"/>
    <property type="match status" value="1"/>
</dbReference>
<sequence length="190" mass="19971">MPEITGILLAAGLSRRFGSDKRLHQLPDGRPLALAAAITLQAGMDQTLAVLRPEDAPLSQMLVDAGLQPVFCPQATLGMGASIACGVRASPDAGGWLIALADMPFIQPDTIRLIAESLRQGAPLVAPLYQGRRGHPVGFGPRFRKDLLALDGDSGARAILQAHPELLRTLAVDDPGILRDIDAPADLPPA</sequence>
<protein>
    <submittedName>
        <fullName evidence="3">Nucleotidyltransferase family protein</fullName>
    </submittedName>
</protein>
<proteinExistence type="predicted"/>
<evidence type="ECO:0000313" key="3">
    <source>
        <dbReference type="EMBL" id="MEK8089556.1"/>
    </source>
</evidence>
<evidence type="ECO:0000313" key="4">
    <source>
        <dbReference type="Proteomes" id="UP001446205"/>
    </source>
</evidence>
<feature type="domain" description="MobA-like NTP transferase" evidence="2">
    <location>
        <begin position="6"/>
        <end position="164"/>
    </location>
</feature>
<evidence type="ECO:0000256" key="1">
    <source>
        <dbReference type="ARBA" id="ARBA00022842"/>
    </source>
</evidence>
<organism evidence="3 4">
    <name type="scientific">Thermithiobacillus plumbiphilus</name>
    <dbReference type="NCBI Taxonomy" id="1729899"/>
    <lineage>
        <taxon>Bacteria</taxon>
        <taxon>Pseudomonadati</taxon>
        <taxon>Pseudomonadota</taxon>
        <taxon>Acidithiobacillia</taxon>
        <taxon>Acidithiobacillales</taxon>
        <taxon>Thermithiobacillaceae</taxon>
        <taxon>Thermithiobacillus</taxon>
    </lineage>
</organism>
<dbReference type="EMBL" id="JBBPCO010000006">
    <property type="protein sequence ID" value="MEK8089556.1"/>
    <property type="molecule type" value="Genomic_DNA"/>
</dbReference>
<dbReference type="SUPFAM" id="SSF53448">
    <property type="entry name" value="Nucleotide-diphospho-sugar transferases"/>
    <property type="match status" value="1"/>
</dbReference>
<keyword evidence="4" id="KW-1185">Reference proteome</keyword>
<gene>
    <name evidence="3" type="ORF">WOB96_07230</name>
</gene>
<keyword evidence="1" id="KW-0460">Magnesium</keyword>
<dbReference type="PANTHER" id="PTHR43777">
    <property type="entry name" value="MOLYBDENUM COFACTOR CYTIDYLYLTRANSFERASE"/>
    <property type="match status" value="1"/>
</dbReference>
<name>A0ABU9D7R2_9PROT</name>
<dbReference type="InterPro" id="IPR029044">
    <property type="entry name" value="Nucleotide-diphossugar_trans"/>
</dbReference>
<dbReference type="Gene3D" id="3.90.550.10">
    <property type="entry name" value="Spore Coat Polysaccharide Biosynthesis Protein SpsA, Chain A"/>
    <property type="match status" value="1"/>
</dbReference>
<dbReference type="InterPro" id="IPR025877">
    <property type="entry name" value="MobA-like_NTP_Trfase"/>
</dbReference>
<dbReference type="Pfam" id="PF12804">
    <property type="entry name" value="NTP_transf_3"/>
    <property type="match status" value="1"/>
</dbReference>
<dbReference type="PANTHER" id="PTHR43777:SF1">
    <property type="entry name" value="MOLYBDENUM COFACTOR CYTIDYLYLTRANSFERASE"/>
    <property type="match status" value="1"/>
</dbReference>
<comment type="caution">
    <text evidence="3">The sequence shown here is derived from an EMBL/GenBank/DDBJ whole genome shotgun (WGS) entry which is preliminary data.</text>
</comment>
<accession>A0ABU9D7R2</accession>